<comment type="caution">
    <text evidence="1">The sequence shown here is derived from an EMBL/GenBank/DDBJ whole genome shotgun (WGS) entry which is preliminary data.</text>
</comment>
<dbReference type="EMBL" id="JALGBI010000003">
    <property type="protein sequence ID" value="MCJ0765746.1"/>
    <property type="molecule type" value="Genomic_DNA"/>
</dbReference>
<dbReference type="SUPFAM" id="SSF52540">
    <property type="entry name" value="P-loop containing nucleoside triphosphate hydrolases"/>
    <property type="match status" value="1"/>
</dbReference>
<dbReference type="Proteomes" id="UP001139447">
    <property type="component" value="Unassembled WGS sequence"/>
</dbReference>
<dbReference type="AlphaFoldDB" id="A0A9X1VXR1"/>
<proteinExistence type="predicted"/>
<keyword evidence="2" id="KW-1185">Reference proteome</keyword>
<dbReference type="Pfam" id="PF13671">
    <property type="entry name" value="AAA_33"/>
    <property type="match status" value="1"/>
</dbReference>
<name>A0A9X1VXR1_9BURK</name>
<dbReference type="PANTHER" id="PTHR39206">
    <property type="entry name" value="SLL8004 PROTEIN"/>
    <property type="match status" value="1"/>
</dbReference>
<protein>
    <submittedName>
        <fullName evidence="1">AAA family ATPase</fullName>
    </submittedName>
</protein>
<evidence type="ECO:0000313" key="2">
    <source>
        <dbReference type="Proteomes" id="UP001139447"/>
    </source>
</evidence>
<dbReference type="InterPro" id="IPR027417">
    <property type="entry name" value="P-loop_NTPase"/>
</dbReference>
<accession>A0A9X1VXR1</accession>
<gene>
    <name evidence="1" type="ORF">MMF98_21240</name>
</gene>
<dbReference type="RefSeq" id="WP_243309341.1">
    <property type="nucleotide sequence ID" value="NZ_JALGBI010000003.1"/>
</dbReference>
<reference evidence="1" key="1">
    <citation type="submission" date="2022-03" db="EMBL/GenBank/DDBJ databases">
        <authorList>
            <person name="Woo C.Y."/>
        </authorList>
    </citation>
    <scope>NUCLEOTIDE SEQUENCE</scope>
    <source>
        <strain evidence="1">CYS-02</strain>
    </source>
</reference>
<evidence type="ECO:0000313" key="1">
    <source>
        <dbReference type="EMBL" id="MCJ0765746.1"/>
    </source>
</evidence>
<sequence length="206" mass="22965">MPQPVFFLLAGPNGAGKSSLYRAAVADGLIPETAEFVNADLHERAHLQHVQDPERRSAAAREWADARRAALLAQGKTFVSETVFSHESKLLLIEQAQRSGFLVVLLVVCLDHPQRLLERVRQRVQEGGHDVPADRILARYPRTLAFLARAVRQADMALLYDTGAVPDQDGFNRPVRVATCRKQATTRLVKPLPQWAKTVLSRKPVH</sequence>
<organism evidence="1 2">
    <name type="scientific">Variovorax terrae</name>
    <dbReference type="NCBI Taxonomy" id="2923278"/>
    <lineage>
        <taxon>Bacteria</taxon>
        <taxon>Pseudomonadati</taxon>
        <taxon>Pseudomonadota</taxon>
        <taxon>Betaproteobacteria</taxon>
        <taxon>Burkholderiales</taxon>
        <taxon>Comamonadaceae</taxon>
        <taxon>Variovorax</taxon>
    </lineage>
</organism>
<dbReference type="Gene3D" id="3.40.50.300">
    <property type="entry name" value="P-loop containing nucleotide triphosphate hydrolases"/>
    <property type="match status" value="1"/>
</dbReference>
<dbReference type="PANTHER" id="PTHR39206:SF1">
    <property type="entry name" value="SLL8004 PROTEIN"/>
    <property type="match status" value="1"/>
</dbReference>